<dbReference type="Gene3D" id="1.10.10.10">
    <property type="entry name" value="Winged helix-like DNA-binding domain superfamily/Winged helix DNA-binding domain"/>
    <property type="match status" value="1"/>
</dbReference>
<dbReference type="SMART" id="SM00175">
    <property type="entry name" value="RAB"/>
    <property type="match status" value="1"/>
</dbReference>
<organism evidence="13 14">
    <name type="scientific">Heliobacterium chlorum</name>
    <dbReference type="NCBI Taxonomy" id="2698"/>
    <lineage>
        <taxon>Bacteria</taxon>
        <taxon>Bacillati</taxon>
        <taxon>Bacillota</taxon>
        <taxon>Clostridia</taxon>
        <taxon>Eubacteriales</taxon>
        <taxon>Heliobacteriaceae</taxon>
        <taxon>Heliobacterium</taxon>
    </lineage>
</organism>
<dbReference type="PANTHER" id="PTHR48051">
    <property type="match status" value="1"/>
</dbReference>
<dbReference type="EMBL" id="JACVHF010000013">
    <property type="protein sequence ID" value="MBC9785332.1"/>
    <property type="molecule type" value="Genomic_DNA"/>
</dbReference>
<accession>A0ABR7T5H5</accession>
<dbReference type="InterPro" id="IPR005225">
    <property type="entry name" value="Small_GTP-bd"/>
</dbReference>
<feature type="domain" description="Roc" evidence="12">
    <location>
        <begin position="352"/>
        <end position="517"/>
    </location>
</feature>
<dbReference type="InterPro" id="IPR003591">
    <property type="entry name" value="Leu-rich_rpt_typical-subtyp"/>
</dbReference>
<evidence type="ECO:0000313" key="13">
    <source>
        <dbReference type="EMBL" id="MBC9785332.1"/>
    </source>
</evidence>
<dbReference type="EC" id="2.7.11.1" evidence="1"/>
<evidence type="ECO:0000256" key="11">
    <source>
        <dbReference type="ARBA" id="ARBA00048679"/>
    </source>
</evidence>
<dbReference type="InterPro" id="IPR036388">
    <property type="entry name" value="WH-like_DNA-bd_sf"/>
</dbReference>
<dbReference type="SUPFAM" id="SSF52540">
    <property type="entry name" value="P-loop containing nucleoside triphosphate hydrolases"/>
    <property type="match status" value="1"/>
</dbReference>
<evidence type="ECO:0000256" key="6">
    <source>
        <dbReference type="ARBA" id="ARBA00022741"/>
    </source>
</evidence>
<keyword evidence="9" id="KW-0342">GTP-binding</keyword>
<dbReference type="SMART" id="SM00369">
    <property type="entry name" value="LRR_TYP"/>
    <property type="match status" value="6"/>
</dbReference>
<dbReference type="Pfam" id="PF25497">
    <property type="entry name" value="COR-B"/>
    <property type="match status" value="1"/>
</dbReference>
<dbReference type="Gene3D" id="3.30.310.200">
    <property type="match status" value="1"/>
</dbReference>
<dbReference type="SMART" id="SM00364">
    <property type="entry name" value="LRR_BAC"/>
    <property type="match status" value="5"/>
</dbReference>
<dbReference type="InterPro" id="IPR020859">
    <property type="entry name" value="ROC"/>
</dbReference>
<dbReference type="InterPro" id="IPR027417">
    <property type="entry name" value="P-loop_NTPase"/>
</dbReference>
<evidence type="ECO:0000313" key="14">
    <source>
        <dbReference type="Proteomes" id="UP000617402"/>
    </source>
</evidence>
<dbReference type="Pfam" id="PF13855">
    <property type="entry name" value="LRR_8"/>
    <property type="match status" value="1"/>
</dbReference>
<dbReference type="PRINTS" id="PR00449">
    <property type="entry name" value="RASTRNSFRMNG"/>
</dbReference>
<evidence type="ECO:0000256" key="8">
    <source>
        <dbReference type="ARBA" id="ARBA00022840"/>
    </source>
</evidence>
<dbReference type="SUPFAM" id="SSF52058">
    <property type="entry name" value="L domain-like"/>
    <property type="match status" value="1"/>
</dbReference>
<dbReference type="InterPro" id="IPR057263">
    <property type="entry name" value="COR-B"/>
</dbReference>
<keyword evidence="5" id="KW-0677">Repeat</keyword>
<sequence>MSDLRLLKEIESELGIEISISKQKGSHFPYTIAFYPATCIIDNNDYITDLYINSVGESIVHKLPSALYKLKHLKCLSLSGLNLDTIPNKISDLENLEKLVIDKIKINELPKSIYNLKKLKILIIIHTNINKLCPEIACLNNLSDLLLSNNKIKDLPSDLAQLCNLKNLFLDNNMFSTFPSVITKINSLVGMSIGGNKISYIPNDIVRLQNLEKLILPNCDLEGIPNNVLMIKSLKTLILSNNNIKVIPEGISKLQNLEHLNLTNNQIKKLPWQIGSLKKLKTLDIRNNRITELPASITSLDLDIILKGKGKGKEKVNGGICLEGNPVETPPLEILEKGKDFINTYFKSLQGAKRPLNEVKVVLVGEGGSGKTSLVKRFFKEPFYENEPQTHGIVIKDMKVKVNEKDLIVHFWDFGGQEIMHATHQFFLSLRSIYLLVLDGRREDKTEYWLKHIESFGGDSPVIIVINKCDENPSFDVNRKWLIEKYKNIKAFYKVSCKNGYGTEDLISKVFEELSKLDYLKVMWPEAWFNVKFKIEELTCDYISHEDYLMICRDEKIYDNESQIALLGFIHHLGVALHFDEIGLKDTSVINPRWVTGGVYAILNSEILSKNQGILCLSYLEDILDPIIYPRDKHHYIIELMKKFELCYSLDGNNILVPDLLGVEEPNFSFDLENSLRFRLDYDLFLPKSIIPRFMVRMQSDIKESLRWKTGMVLENSDYQTRALIKADGIEKKIYISVNGNLARDYFSIIRHTFRDINKNFTNLIVKEMIPLPDHPNEAIEYQNLIYCEQKGHRYYPVGTLGKDYDVKLLLNGIEREEDRMSTKNQLLSDKEINLNTTINLTPSFIQNNNQSVNQQQSSSLNCNINLSLELPELQSYFDELRDTINQVASTVDPKLKDIADELDSLSPESKKEDFNRPLNKLRRFLSKFNDKDSELNKTIAGSKEVILMIKEVAKKYNMFAQWLALPVIPDFFLES</sequence>
<dbReference type="Proteomes" id="UP000617402">
    <property type="component" value="Unassembled WGS sequence"/>
</dbReference>
<comment type="catalytic activity">
    <reaction evidence="11">
        <text>L-seryl-[protein] + ATP = O-phospho-L-seryl-[protein] + ADP + H(+)</text>
        <dbReference type="Rhea" id="RHEA:17989"/>
        <dbReference type="Rhea" id="RHEA-COMP:9863"/>
        <dbReference type="Rhea" id="RHEA-COMP:11604"/>
        <dbReference type="ChEBI" id="CHEBI:15378"/>
        <dbReference type="ChEBI" id="CHEBI:29999"/>
        <dbReference type="ChEBI" id="CHEBI:30616"/>
        <dbReference type="ChEBI" id="CHEBI:83421"/>
        <dbReference type="ChEBI" id="CHEBI:456216"/>
        <dbReference type="EC" id="2.7.11.1"/>
    </reaction>
</comment>
<proteinExistence type="predicted"/>
<keyword evidence="4" id="KW-0808">Transferase</keyword>
<dbReference type="InterPro" id="IPR001611">
    <property type="entry name" value="Leu-rich_rpt"/>
</dbReference>
<dbReference type="Gene3D" id="1.10.10.2200">
    <property type="match status" value="1"/>
</dbReference>
<keyword evidence="6" id="KW-0547">Nucleotide-binding</keyword>
<comment type="catalytic activity">
    <reaction evidence="10">
        <text>L-threonyl-[protein] + ATP = O-phospho-L-threonyl-[protein] + ADP + H(+)</text>
        <dbReference type="Rhea" id="RHEA:46608"/>
        <dbReference type="Rhea" id="RHEA-COMP:11060"/>
        <dbReference type="Rhea" id="RHEA-COMP:11605"/>
        <dbReference type="ChEBI" id="CHEBI:15378"/>
        <dbReference type="ChEBI" id="CHEBI:30013"/>
        <dbReference type="ChEBI" id="CHEBI:30616"/>
        <dbReference type="ChEBI" id="CHEBI:61977"/>
        <dbReference type="ChEBI" id="CHEBI:456216"/>
        <dbReference type="EC" id="2.7.11.1"/>
    </reaction>
</comment>
<evidence type="ECO:0000256" key="7">
    <source>
        <dbReference type="ARBA" id="ARBA00022777"/>
    </source>
</evidence>
<keyword evidence="8" id="KW-0067">ATP-binding</keyword>
<dbReference type="PROSITE" id="PS51424">
    <property type="entry name" value="ROC"/>
    <property type="match status" value="1"/>
</dbReference>
<dbReference type="PROSITE" id="PS51450">
    <property type="entry name" value="LRR"/>
    <property type="match status" value="4"/>
</dbReference>
<comment type="caution">
    <text evidence="13">The sequence shown here is derived from an EMBL/GenBank/DDBJ whole genome shotgun (WGS) entry which is preliminary data.</text>
</comment>
<keyword evidence="3" id="KW-0433">Leucine-rich repeat</keyword>
<dbReference type="Gene3D" id="3.40.50.300">
    <property type="entry name" value="P-loop containing nucleotide triphosphate hydrolases"/>
    <property type="match status" value="1"/>
</dbReference>
<dbReference type="Pfam" id="PF16095">
    <property type="entry name" value="COR-A"/>
    <property type="match status" value="1"/>
</dbReference>
<evidence type="ECO:0000256" key="3">
    <source>
        <dbReference type="ARBA" id="ARBA00022614"/>
    </source>
</evidence>
<gene>
    <name evidence="13" type="ORF">H1S01_12510</name>
</gene>
<keyword evidence="7" id="KW-0418">Kinase</keyword>
<dbReference type="SMART" id="SM00365">
    <property type="entry name" value="LRR_SD22"/>
    <property type="match status" value="4"/>
</dbReference>
<evidence type="ECO:0000256" key="10">
    <source>
        <dbReference type="ARBA" id="ARBA00047899"/>
    </source>
</evidence>
<dbReference type="Pfam" id="PF08477">
    <property type="entry name" value="Roc"/>
    <property type="match status" value="1"/>
</dbReference>
<dbReference type="RefSeq" id="WP_188040801.1">
    <property type="nucleotide sequence ID" value="NZ_JACVHF010000013.1"/>
</dbReference>
<dbReference type="NCBIfam" id="TIGR00231">
    <property type="entry name" value="small_GTP"/>
    <property type="match status" value="1"/>
</dbReference>
<dbReference type="PANTHER" id="PTHR48051:SF1">
    <property type="entry name" value="RAS SUPPRESSOR PROTEIN 1"/>
    <property type="match status" value="1"/>
</dbReference>
<dbReference type="Gene3D" id="3.80.10.10">
    <property type="entry name" value="Ribonuclease Inhibitor"/>
    <property type="match status" value="1"/>
</dbReference>
<keyword evidence="14" id="KW-1185">Reference proteome</keyword>
<evidence type="ECO:0000256" key="2">
    <source>
        <dbReference type="ARBA" id="ARBA00022527"/>
    </source>
</evidence>
<protein>
    <recommendedName>
        <fullName evidence="1">non-specific serine/threonine protein kinase</fullName>
        <ecNumber evidence="1">2.7.11.1</ecNumber>
    </recommendedName>
</protein>
<reference evidence="13 14" key="1">
    <citation type="submission" date="2020-07" db="EMBL/GenBank/DDBJ databases">
        <title>Draft whole-genome sequence of Heliobacterium chlorum DSM 3682, type strain.</title>
        <authorList>
            <person name="Kyndt J.A."/>
            <person name="Meyer T.E."/>
            <person name="Imhoff J.F."/>
        </authorList>
    </citation>
    <scope>NUCLEOTIDE SEQUENCE [LARGE SCALE GENOMIC DNA]</scope>
    <source>
        <strain evidence="13 14">DSM 3682</strain>
    </source>
</reference>
<evidence type="ECO:0000259" key="12">
    <source>
        <dbReference type="PROSITE" id="PS51424"/>
    </source>
</evidence>
<dbReference type="InterPro" id="IPR050216">
    <property type="entry name" value="LRR_domain-containing"/>
</dbReference>
<evidence type="ECO:0000256" key="9">
    <source>
        <dbReference type="ARBA" id="ARBA00023134"/>
    </source>
</evidence>
<evidence type="ECO:0000256" key="1">
    <source>
        <dbReference type="ARBA" id="ARBA00012513"/>
    </source>
</evidence>
<evidence type="ECO:0000256" key="4">
    <source>
        <dbReference type="ARBA" id="ARBA00022679"/>
    </source>
</evidence>
<name>A0ABR7T5H5_HELCL</name>
<evidence type="ECO:0000256" key="5">
    <source>
        <dbReference type="ARBA" id="ARBA00022737"/>
    </source>
</evidence>
<dbReference type="InterPro" id="IPR032675">
    <property type="entry name" value="LRR_dom_sf"/>
</dbReference>
<dbReference type="InterPro" id="IPR032171">
    <property type="entry name" value="COR-A"/>
</dbReference>
<keyword evidence="2" id="KW-0723">Serine/threonine-protein kinase</keyword>